<sequence length="589" mass="64036">MSSRRLPMMEPPSAPPAYDAPPPAPPAYDANPLVPTMSIGDAPQATVVAIHGNPEAATIAAGMPVVVGVADIADVGAADEPPVAVVTACTTTTGAYYTPEQLAIMNEWAPPADRPNVEDGPIVLAPVVGVEPPAVPAGVVVGVEPAGLAPQLTAAAPFVTASGVPMVPPAAARSPAETHSDGWQGVKSCDECLDTVDALLLFLQTHNTRPQVGINVEGYHMEKRTRTVRDSEGRERRETYEVKVTDFEYTVDVTNFCFPMGYIQSDEAAAGKDLDGDGVVESVADICDGYLKDENLLATLVMEKRIKGFNFDELCHYVRRHIRYLGWNRRLSVATSVNNRIVRVYKENACSSLWENMCCFVLMHVTILPCMFFRCYRDCGGHRATGISSIFRMSNGVTDYEPLQVFDVVRPALWCTGWRNAHFAQMLLHQQQRLLGDAVAKIGSCDELDALVAEHAGSKSIVVDFSNTFCGPCKIMYPKFEALSERFAAGALFYSCSLDESAEASALGKREAVQIVPSFIIWKDGARLEAVEGLKPDLLAAAVSRAAETSFWAAPLGRARRKVAKFGLLGAFRKLLRNGRRRLVRAFRR</sequence>
<dbReference type="InterPro" id="IPR013766">
    <property type="entry name" value="Thioredoxin_domain"/>
</dbReference>
<evidence type="ECO:0000256" key="2">
    <source>
        <dbReference type="SAM" id="MobiDB-lite"/>
    </source>
</evidence>
<comment type="caution">
    <text evidence="4">The sequence shown here is derived from an EMBL/GenBank/DDBJ whole genome shotgun (WGS) entry which is preliminary data.</text>
</comment>
<evidence type="ECO:0000259" key="3">
    <source>
        <dbReference type="PROSITE" id="PS51352"/>
    </source>
</evidence>
<feature type="compositionally biased region" description="Pro residues" evidence="2">
    <location>
        <begin position="9"/>
        <end position="26"/>
    </location>
</feature>
<dbReference type="PROSITE" id="PS00194">
    <property type="entry name" value="THIOREDOXIN_1"/>
    <property type="match status" value="1"/>
</dbReference>
<dbReference type="InterPro" id="IPR036249">
    <property type="entry name" value="Thioredoxin-like_sf"/>
</dbReference>
<dbReference type="InterPro" id="IPR017937">
    <property type="entry name" value="Thioredoxin_CS"/>
</dbReference>
<organism evidence="4 5">
    <name type="scientific">Aureococcus anophagefferens</name>
    <name type="common">Harmful bloom alga</name>
    <dbReference type="NCBI Taxonomy" id="44056"/>
    <lineage>
        <taxon>Eukaryota</taxon>
        <taxon>Sar</taxon>
        <taxon>Stramenopiles</taxon>
        <taxon>Ochrophyta</taxon>
        <taxon>Pelagophyceae</taxon>
        <taxon>Pelagomonadales</taxon>
        <taxon>Pelagomonadaceae</taxon>
        <taxon>Aureococcus</taxon>
    </lineage>
</organism>
<evidence type="ECO:0000256" key="1">
    <source>
        <dbReference type="ARBA" id="ARBA00023157"/>
    </source>
</evidence>
<dbReference type="CDD" id="cd02947">
    <property type="entry name" value="TRX_family"/>
    <property type="match status" value="1"/>
</dbReference>
<dbReference type="Proteomes" id="UP001363151">
    <property type="component" value="Unassembled WGS sequence"/>
</dbReference>
<evidence type="ECO:0000313" key="4">
    <source>
        <dbReference type="EMBL" id="KAK7232085.1"/>
    </source>
</evidence>
<dbReference type="EMBL" id="JBBJCI010000371">
    <property type="protein sequence ID" value="KAK7232085.1"/>
    <property type="molecule type" value="Genomic_DNA"/>
</dbReference>
<proteinExistence type="predicted"/>
<dbReference type="PROSITE" id="PS51352">
    <property type="entry name" value="THIOREDOXIN_2"/>
    <property type="match status" value="1"/>
</dbReference>
<dbReference type="Gene3D" id="3.40.30.10">
    <property type="entry name" value="Glutaredoxin"/>
    <property type="match status" value="1"/>
</dbReference>
<gene>
    <name evidence="4" type="ORF">SO694_00031266</name>
</gene>
<evidence type="ECO:0000313" key="5">
    <source>
        <dbReference type="Proteomes" id="UP001363151"/>
    </source>
</evidence>
<protein>
    <recommendedName>
        <fullName evidence="3">Thioredoxin domain-containing protein</fullName>
    </recommendedName>
</protein>
<reference evidence="4 5" key="1">
    <citation type="submission" date="2024-03" db="EMBL/GenBank/DDBJ databases">
        <title>Aureococcus anophagefferens CCMP1851 and Kratosvirus quantuckense: Draft genome of a second virus-susceptible host strain in the model system.</title>
        <authorList>
            <person name="Chase E."/>
            <person name="Truchon A.R."/>
            <person name="Schepens W."/>
            <person name="Wilhelm S.W."/>
        </authorList>
    </citation>
    <scope>NUCLEOTIDE SEQUENCE [LARGE SCALE GENOMIC DNA]</scope>
    <source>
        <strain evidence="4 5">CCMP1851</strain>
    </source>
</reference>
<feature type="region of interest" description="Disordered" evidence="2">
    <location>
        <begin position="1"/>
        <end position="27"/>
    </location>
</feature>
<dbReference type="SUPFAM" id="SSF52833">
    <property type="entry name" value="Thioredoxin-like"/>
    <property type="match status" value="1"/>
</dbReference>
<accession>A0ABR1FJN1</accession>
<keyword evidence="1" id="KW-1015">Disulfide bond</keyword>
<feature type="domain" description="Thioredoxin" evidence="3">
    <location>
        <begin position="433"/>
        <end position="548"/>
    </location>
</feature>
<name>A0ABR1FJN1_AURAN</name>
<keyword evidence="5" id="KW-1185">Reference proteome</keyword>
<dbReference type="Pfam" id="PF00085">
    <property type="entry name" value="Thioredoxin"/>
    <property type="match status" value="1"/>
</dbReference>
<dbReference type="PANTHER" id="PTHR46115">
    <property type="entry name" value="THIOREDOXIN-LIKE PROTEIN 1"/>
    <property type="match status" value="1"/>
</dbReference>